<dbReference type="InterPro" id="IPR041577">
    <property type="entry name" value="RT_RNaseH_2"/>
</dbReference>
<name>A0AAG5D2X2_ANOAO</name>
<feature type="compositionally biased region" description="Polar residues" evidence="6">
    <location>
        <begin position="292"/>
        <end position="316"/>
    </location>
</feature>
<feature type="compositionally biased region" description="Basic and acidic residues" evidence="6">
    <location>
        <begin position="1"/>
        <end position="19"/>
    </location>
</feature>
<dbReference type="AlphaFoldDB" id="A0AAG5D2X2"/>
<evidence type="ECO:0000313" key="9">
    <source>
        <dbReference type="Proteomes" id="UP000075880"/>
    </source>
</evidence>
<organism evidence="8 9">
    <name type="scientific">Anopheles atroparvus</name>
    <name type="common">European mosquito</name>
    <dbReference type="NCBI Taxonomy" id="41427"/>
    <lineage>
        <taxon>Eukaryota</taxon>
        <taxon>Metazoa</taxon>
        <taxon>Ecdysozoa</taxon>
        <taxon>Arthropoda</taxon>
        <taxon>Hexapoda</taxon>
        <taxon>Insecta</taxon>
        <taxon>Pterygota</taxon>
        <taxon>Neoptera</taxon>
        <taxon>Endopterygota</taxon>
        <taxon>Diptera</taxon>
        <taxon>Nematocera</taxon>
        <taxon>Culicoidea</taxon>
        <taxon>Culicidae</taxon>
        <taxon>Anophelinae</taxon>
        <taxon>Anopheles</taxon>
    </lineage>
</organism>
<dbReference type="InterPro" id="IPR043128">
    <property type="entry name" value="Rev_trsase/Diguanyl_cyclase"/>
</dbReference>
<feature type="region of interest" description="Disordered" evidence="6">
    <location>
        <begin position="272"/>
        <end position="316"/>
    </location>
</feature>
<evidence type="ECO:0000259" key="7">
    <source>
        <dbReference type="PROSITE" id="PS50878"/>
    </source>
</evidence>
<dbReference type="GO" id="GO:0004190">
    <property type="term" value="F:aspartic-type endopeptidase activity"/>
    <property type="evidence" value="ECO:0007669"/>
    <property type="project" value="UniProtKB-KW"/>
</dbReference>
<dbReference type="SUPFAM" id="SSF56672">
    <property type="entry name" value="DNA/RNA polymerases"/>
    <property type="match status" value="1"/>
</dbReference>
<dbReference type="Gene3D" id="4.10.60.10">
    <property type="entry name" value="Zinc finger, CCHC-type"/>
    <property type="match status" value="1"/>
</dbReference>
<protein>
    <recommendedName>
        <fullName evidence="7">Reverse transcriptase domain-containing protein</fullName>
    </recommendedName>
</protein>
<accession>A0AAG5D2X2</accession>
<dbReference type="EnsemblMetazoa" id="ENSAATROPT006089">
    <property type="protein sequence ID" value="ENSAATROPP005541"/>
    <property type="gene ID" value="ENSAATROPG004932"/>
</dbReference>
<dbReference type="Pfam" id="PF17919">
    <property type="entry name" value="RT_RNaseH_2"/>
    <property type="match status" value="1"/>
</dbReference>
<keyword evidence="5" id="KW-0238">DNA-binding</keyword>
<feature type="domain" description="Reverse transcriptase" evidence="7">
    <location>
        <begin position="621"/>
        <end position="799"/>
    </location>
</feature>
<dbReference type="InterPro" id="IPR036875">
    <property type="entry name" value="Znf_CCHC_sf"/>
</dbReference>
<dbReference type="Pfam" id="PF00078">
    <property type="entry name" value="RVT_1"/>
    <property type="match status" value="1"/>
</dbReference>
<evidence type="ECO:0000256" key="6">
    <source>
        <dbReference type="SAM" id="MobiDB-lite"/>
    </source>
</evidence>
<dbReference type="GO" id="GO:0003677">
    <property type="term" value="F:DNA binding"/>
    <property type="evidence" value="ECO:0007669"/>
    <property type="project" value="UniProtKB-KW"/>
</dbReference>
<dbReference type="GO" id="GO:0008270">
    <property type="term" value="F:zinc ion binding"/>
    <property type="evidence" value="ECO:0007669"/>
    <property type="project" value="InterPro"/>
</dbReference>
<sequence length="945" mass="106689">MNRNHDNGACRGDMTEPKKSNLARRNVPWTVETSEYQTDLPCYSSTMIADQIAPPSIDLSSMTSMSFATLQVAECRPREGDKEIDKKTFGRWKDKLEAAMDFAGIKSEAMRWNAFKMKAGSTLLDMLEFTSPSDATKDGEIYPFSNAMERLDKYYSSHDYVFIQRQKLRSLDQGKEEADSTYVKRVIELAKLCNFQKDQMIETVVDVIQTHASNATVRALARKTLRKRGSILELMDRVRSCEFESKNEQAFARNHSQSVVVGEVAAVSYGSLPGTSRSGVSRPVSFARENPSYRSNQQYSRQGSSRGTTRPSTGRFSGTLREPCWRCLSTFHSSNNCHAADKRCRNCQTMGHIERACRSNPRDMAKRRLEERDESSHPMKAQKIAAITSGDRELEGSNREHDAITLHNATEKETHLTNTLDEHIKEGDSLLAVDHRGEVEGSIVGYVAGIPVIFLIDSGADVNTIDENNFNRLTRKDSGKCIFSFIHGTDRPLKAYGVLNEIPVIASFVAELYISEHRPHLMEKIYVIPNARPLLSRSTAMRYSVLQLGLGVPIKDGINQTRLLPGEILALRTDFPKFKVAHVMLAYNKDLPPSRNVFTSIPPAFREETERRISDLLSAGIIERVTEHMEKSFCSSLLVVPKGKTDIRLVVDLRGPNRSIIRAPFSMPTLEEILAKLNGASCFSTIDLTSAFFHVELHEDCRHLTNFFAGNGTYRFKRLPFGLCNSPDIFQEILQTVVLEGCSGALNYLDDILVYGSSKEGHDKNLKDVLQRLREHNVRLNDSKCRFGASSVKFLVFNLSKDGWRVEEDKRKAIENARRPETVSEVKSFLGLMNFTERFILNRAEKTERLRSLAKSDCFYWTEEEEEEFSFLKNAALNDITRLGYFDHKDETELFADASPIGLGAVLTQFDSTGRPRIKACASKALTAAEQRYPHTQKEALAIVW</sequence>
<dbReference type="PROSITE" id="PS00141">
    <property type="entry name" value="ASP_PROTEASE"/>
    <property type="match status" value="1"/>
</dbReference>
<keyword evidence="1" id="KW-0645">Protease</keyword>
<keyword evidence="2" id="KW-0064">Aspartyl protease</keyword>
<dbReference type="GO" id="GO:0015074">
    <property type="term" value="P:DNA integration"/>
    <property type="evidence" value="ECO:0007669"/>
    <property type="project" value="UniProtKB-KW"/>
</dbReference>
<proteinExistence type="predicted"/>
<evidence type="ECO:0000256" key="2">
    <source>
        <dbReference type="ARBA" id="ARBA00022750"/>
    </source>
</evidence>
<dbReference type="Proteomes" id="UP000075880">
    <property type="component" value="Unassembled WGS sequence"/>
</dbReference>
<evidence type="ECO:0000256" key="5">
    <source>
        <dbReference type="ARBA" id="ARBA00023125"/>
    </source>
</evidence>
<dbReference type="InterPro" id="IPR043502">
    <property type="entry name" value="DNA/RNA_pol_sf"/>
</dbReference>
<dbReference type="SMART" id="SM00343">
    <property type="entry name" value="ZnF_C2HC"/>
    <property type="match status" value="2"/>
</dbReference>
<dbReference type="PANTHER" id="PTHR37984:SF9">
    <property type="entry name" value="INTEGRASE CATALYTIC DOMAIN-CONTAINING PROTEIN"/>
    <property type="match status" value="1"/>
</dbReference>
<dbReference type="InterPro" id="IPR001878">
    <property type="entry name" value="Znf_CCHC"/>
</dbReference>
<dbReference type="PROSITE" id="PS50878">
    <property type="entry name" value="RT_POL"/>
    <property type="match status" value="1"/>
</dbReference>
<dbReference type="GO" id="GO:0006508">
    <property type="term" value="P:proteolysis"/>
    <property type="evidence" value="ECO:0007669"/>
    <property type="project" value="UniProtKB-KW"/>
</dbReference>
<evidence type="ECO:0000256" key="3">
    <source>
        <dbReference type="ARBA" id="ARBA00022842"/>
    </source>
</evidence>
<evidence type="ECO:0000256" key="1">
    <source>
        <dbReference type="ARBA" id="ARBA00022670"/>
    </source>
</evidence>
<dbReference type="InterPro" id="IPR000477">
    <property type="entry name" value="RT_dom"/>
</dbReference>
<dbReference type="InterPro" id="IPR050951">
    <property type="entry name" value="Retrovirus_Pol_polyprotein"/>
</dbReference>
<dbReference type="Gene3D" id="3.30.70.270">
    <property type="match status" value="2"/>
</dbReference>
<keyword evidence="2" id="KW-0378">Hydrolase</keyword>
<evidence type="ECO:0000313" key="8">
    <source>
        <dbReference type="EnsemblMetazoa" id="ENSAATROPP005541"/>
    </source>
</evidence>
<dbReference type="InterPro" id="IPR001969">
    <property type="entry name" value="Aspartic_peptidase_AS"/>
</dbReference>
<dbReference type="CDD" id="cd01647">
    <property type="entry name" value="RT_LTR"/>
    <property type="match status" value="1"/>
</dbReference>
<keyword evidence="4" id="KW-0229">DNA integration</keyword>
<dbReference type="SUPFAM" id="SSF57756">
    <property type="entry name" value="Retrovirus zinc finger-like domains"/>
    <property type="match status" value="1"/>
</dbReference>
<keyword evidence="3" id="KW-0460">Magnesium</keyword>
<reference evidence="8" key="1">
    <citation type="submission" date="2024-04" db="UniProtKB">
        <authorList>
            <consortium name="EnsemblMetazoa"/>
        </authorList>
    </citation>
    <scope>IDENTIFICATION</scope>
    <source>
        <strain evidence="8">EBRO</strain>
    </source>
</reference>
<keyword evidence="9" id="KW-1185">Reference proteome</keyword>
<dbReference type="GO" id="GO:0071897">
    <property type="term" value="P:DNA biosynthetic process"/>
    <property type="evidence" value="ECO:0007669"/>
    <property type="project" value="UniProtKB-ARBA"/>
</dbReference>
<feature type="region of interest" description="Disordered" evidence="6">
    <location>
        <begin position="1"/>
        <end position="26"/>
    </location>
</feature>
<dbReference type="Gene3D" id="3.10.10.10">
    <property type="entry name" value="HIV Type 1 Reverse Transcriptase, subunit A, domain 1"/>
    <property type="match status" value="1"/>
</dbReference>
<evidence type="ECO:0000256" key="4">
    <source>
        <dbReference type="ARBA" id="ARBA00022908"/>
    </source>
</evidence>
<dbReference type="PANTHER" id="PTHR37984">
    <property type="entry name" value="PROTEIN CBG26694"/>
    <property type="match status" value="1"/>
</dbReference>